<evidence type="ECO:0000259" key="6">
    <source>
        <dbReference type="PROSITE" id="PS50109"/>
    </source>
</evidence>
<evidence type="ECO:0000256" key="4">
    <source>
        <dbReference type="ARBA" id="ARBA00023012"/>
    </source>
</evidence>
<feature type="domain" description="PAC" evidence="7">
    <location>
        <begin position="115"/>
        <end position="166"/>
    </location>
</feature>
<dbReference type="PROSITE" id="PS50109">
    <property type="entry name" value="HIS_KIN"/>
    <property type="match status" value="1"/>
</dbReference>
<comment type="catalytic activity">
    <reaction evidence="1">
        <text>ATP + protein L-histidine = ADP + protein N-phospho-L-histidine.</text>
        <dbReference type="EC" id="2.7.13.3"/>
    </reaction>
</comment>
<dbReference type="EC" id="2.7.13.3" evidence="2"/>
<reference evidence="9 11" key="3">
    <citation type="submission" date="2016-10" db="EMBL/GenBank/DDBJ databases">
        <authorList>
            <person name="Varghese N."/>
            <person name="Submissions S."/>
        </authorList>
    </citation>
    <scope>NUCLEOTIDE SEQUENCE [LARGE SCALE GENOMIC DNA]</scope>
    <source>
        <strain evidence="9 11">ATCC 33218</strain>
    </source>
</reference>
<dbReference type="InterPro" id="IPR036097">
    <property type="entry name" value="HisK_dim/P_sf"/>
</dbReference>
<dbReference type="InterPro" id="IPR005467">
    <property type="entry name" value="His_kinase_dom"/>
</dbReference>
<dbReference type="GO" id="GO:0000155">
    <property type="term" value="F:phosphorelay sensor kinase activity"/>
    <property type="evidence" value="ECO:0007669"/>
    <property type="project" value="InterPro"/>
</dbReference>
<dbReference type="KEGG" id="tmc:LMI_1371"/>
<dbReference type="AlphaFoldDB" id="A0A098GDY9"/>
<keyword evidence="4" id="KW-0902">Two-component regulatory system</keyword>
<evidence type="ECO:0000256" key="1">
    <source>
        <dbReference type="ARBA" id="ARBA00000085"/>
    </source>
</evidence>
<dbReference type="SUPFAM" id="SSF55874">
    <property type="entry name" value="ATPase domain of HSP90 chaperone/DNA topoisomerase II/histidine kinase"/>
    <property type="match status" value="1"/>
</dbReference>
<dbReference type="InterPro" id="IPR035965">
    <property type="entry name" value="PAS-like_dom_sf"/>
</dbReference>
<dbReference type="InterPro" id="IPR013656">
    <property type="entry name" value="PAS_4"/>
</dbReference>
<organism evidence="8 10">
    <name type="scientific">Legionella micdadei</name>
    <name type="common">Tatlockia micdadei</name>
    <dbReference type="NCBI Taxonomy" id="451"/>
    <lineage>
        <taxon>Bacteria</taxon>
        <taxon>Pseudomonadati</taxon>
        <taxon>Pseudomonadota</taxon>
        <taxon>Gammaproteobacteria</taxon>
        <taxon>Legionellales</taxon>
        <taxon>Legionellaceae</taxon>
        <taxon>Legionella</taxon>
    </lineage>
</organism>
<name>A0A098GDY9_LEGMI</name>
<dbReference type="Gene3D" id="3.30.450.20">
    <property type="entry name" value="PAS domain"/>
    <property type="match status" value="1"/>
</dbReference>
<evidence type="ECO:0000256" key="2">
    <source>
        <dbReference type="ARBA" id="ARBA00012438"/>
    </source>
</evidence>
<dbReference type="InterPro" id="IPR004358">
    <property type="entry name" value="Sig_transdc_His_kin-like_C"/>
</dbReference>
<dbReference type="EMBL" id="LN614830">
    <property type="protein sequence ID" value="CEG60678.1"/>
    <property type="molecule type" value="Genomic_DNA"/>
</dbReference>
<dbReference type="Pfam" id="PF00512">
    <property type="entry name" value="HisKA"/>
    <property type="match status" value="1"/>
</dbReference>
<reference evidence="8" key="1">
    <citation type="submission" date="2014-09" db="EMBL/GenBank/DDBJ databases">
        <authorList>
            <person name="GOMEZ-VALERO Laura"/>
        </authorList>
    </citation>
    <scope>NUCLEOTIDE SEQUENCE</scope>
    <source>
        <strain evidence="8">ATCC33218</strain>
    </source>
</reference>
<dbReference type="SUPFAM" id="SSF55785">
    <property type="entry name" value="PYP-like sensor domain (PAS domain)"/>
    <property type="match status" value="1"/>
</dbReference>
<evidence type="ECO:0000313" key="10">
    <source>
        <dbReference type="Proteomes" id="UP000032414"/>
    </source>
</evidence>
<dbReference type="Gene3D" id="3.30.565.10">
    <property type="entry name" value="Histidine kinase-like ATPase, C-terminal domain"/>
    <property type="match status" value="1"/>
</dbReference>
<dbReference type="InterPro" id="IPR000014">
    <property type="entry name" value="PAS"/>
</dbReference>
<dbReference type="PROSITE" id="PS50113">
    <property type="entry name" value="PAC"/>
    <property type="match status" value="1"/>
</dbReference>
<evidence type="ECO:0000313" key="8">
    <source>
        <dbReference type="EMBL" id="CEG60678.1"/>
    </source>
</evidence>
<dbReference type="Proteomes" id="UP000182998">
    <property type="component" value="Unassembled WGS sequence"/>
</dbReference>
<dbReference type="InterPro" id="IPR003594">
    <property type="entry name" value="HATPase_dom"/>
</dbReference>
<feature type="domain" description="Histidine kinase" evidence="6">
    <location>
        <begin position="184"/>
        <end position="406"/>
    </location>
</feature>
<dbReference type="EMBL" id="FMVN01000001">
    <property type="protein sequence ID" value="SCX85268.1"/>
    <property type="molecule type" value="Genomic_DNA"/>
</dbReference>
<dbReference type="InterPro" id="IPR003661">
    <property type="entry name" value="HisK_dim/P_dom"/>
</dbReference>
<dbReference type="STRING" id="451.B6N58_08690"/>
<gene>
    <name evidence="8" type="ORF">LMI_1371</name>
    <name evidence="9" type="ORF">SAMN02982997_00258</name>
</gene>
<evidence type="ECO:0000256" key="3">
    <source>
        <dbReference type="ARBA" id="ARBA00022553"/>
    </source>
</evidence>
<dbReference type="Gene3D" id="1.10.287.130">
    <property type="match status" value="1"/>
</dbReference>
<dbReference type="InterPro" id="IPR036890">
    <property type="entry name" value="HATPase_C_sf"/>
</dbReference>
<keyword evidence="3" id="KW-0597">Phosphoprotein</keyword>
<dbReference type="FunFam" id="3.30.565.10:FF:000010">
    <property type="entry name" value="Sensor histidine kinase RcsC"/>
    <property type="match status" value="1"/>
</dbReference>
<dbReference type="SUPFAM" id="SSF47384">
    <property type="entry name" value="Homodimeric domain of signal transducing histidine kinase"/>
    <property type="match status" value="1"/>
</dbReference>
<dbReference type="OrthoDB" id="6187449at2"/>
<dbReference type="InterPro" id="IPR000700">
    <property type="entry name" value="PAS-assoc_C"/>
</dbReference>
<dbReference type="SMART" id="SM00388">
    <property type="entry name" value="HisKA"/>
    <property type="match status" value="1"/>
</dbReference>
<evidence type="ECO:0000256" key="5">
    <source>
        <dbReference type="SAM" id="Coils"/>
    </source>
</evidence>
<feature type="coiled-coil region" evidence="5">
    <location>
        <begin position="6"/>
        <end position="33"/>
    </location>
</feature>
<keyword evidence="11" id="KW-1185">Reference proteome</keyword>
<dbReference type="PANTHER" id="PTHR45339">
    <property type="entry name" value="HYBRID SIGNAL TRANSDUCTION HISTIDINE KINASE J"/>
    <property type="match status" value="1"/>
</dbReference>
<dbReference type="SMART" id="SM00387">
    <property type="entry name" value="HATPase_c"/>
    <property type="match status" value="1"/>
</dbReference>
<dbReference type="PANTHER" id="PTHR45339:SF1">
    <property type="entry name" value="HYBRID SIGNAL TRANSDUCTION HISTIDINE KINASE J"/>
    <property type="match status" value="1"/>
</dbReference>
<reference evidence="10" key="2">
    <citation type="submission" date="2014-09" db="EMBL/GenBank/DDBJ databases">
        <authorList>
            <person name="Gomez-Valero L."/>
        </authorList>
    </citation>
    <scope>NUCLEOTIDE SEQUENCE [LARGE SCALE GENOMIC DNA]</scope>
    <source>
        <strain evidence="10">ATCC33218</strain>
    </source>
</reference>
<keyword evidence="5" id="KW-0175">Coiled coil</keyword>
<dbReference type="Pfam" id="PF02518">
    <property type="entry name" value="HATPase_c"/>
    <property type="match status" value="1"/>
</dbReference>
<evidence type="ECO:0000313" key="9">
    <source>
        <dbReference type="EMBL" id="SCX85268.1"/>
    </source>
</evidence>
<protein>
    <recommendedName>
        <fullName evidence="2">histidine kinase</fullName>
        <ecNumber evidence="2">2.7.13.3</ecNumber>
    </recommendedName>
</protein>
<accession>A0A098GDY9</accession>
<dbReference type="Proteomes" id="UP000032414">
    <property type="component" value="Chromosome I"/>
</dbReference>
<dbReference type="HOGENOM" id="CLU_715258_0_0_6"/>
<keyword evidence="8" id="KW-0418">Kinase</keyword>
<evidence type="ECO:0000259" key="7">
    <source>
        <dbReference type="PROSITE" id="PS50113"/>
    </source>
</evidence>
<evidence type="ECO:0000313" key="11">
    <source>
        <dbReference type="Proteomes" id="UP000182998"/>
    </source>
</evidence>
<dbReference type="CDD" id="cd16922">
    <property type="entry name" value="HATPase_EvgS-ArcB-TorS-like"/>
    <property type="match status" value="1"/>
</dbReference>
<dbReference type="Pfam" id="PF08448">
    <property type="entry name" value="PAS_4"/>
    <property type="match status" value="1"/>
</dbReference>
<sequence>MTFEGKEKLQNIIDEKEKEIARLKAFLDQEKLKYKSELAETQEYYENILAIIPGHVYWLDRNNVFLGCNDLQAKNAKLKSRKDIVGKTNYDMPWKDQAEELNRLNNLVMETGVPHTAEEYAVMANGLAIYLSQKTPLRDKDNNIIGVLGISIDITERKKMEAALRRAKEAAEVANHAKTKFIANMSHDIHTPLNGIVGLSEFLEEKIQTTEEKQYAHWIKESGKQLLSLLKKVLEVIADDQVNENDINEELVDLRKTIQSLAYLVLPAIKLKNLDLILEIDDAIPGKLITDSTKLHRILFNLLDNAIKFTEKGAISLKIEVIVDDKEYVRLQFSVQDTGIGIPEELQSQIFERFFHADTSHTGGCGTHGVGLHVAQSYVSLLSGELKVESEPGKGSNFYFTLPMKVA</sequence>
<dbReference type="CDD" id="cd00082">
    <property type="entry name" value="HisKA"/>
    <property type="match status" value="1"/>
</dbReference>
<dbReference type="PRINTS" id="PR00344">
    <property type="entry name" value="BCTRLSENSOR"/>
</dbReference>
<proteinExistence type="predicted"/>
<keyword evidence="8" id="KW-0808">Transferase</keyword>
<dbReference type="PATRIC" id="fig|451.8.peg.1623"/>
<dbReference type="NCBIfam" id="TIGR00229">
    <property type="entry name" value="sensory_box"/>
    <property type="match status" value="1"/>
</dbReference>